<sequence length="465" mass="52812">MRRYRELVERGRIAFVTFHQSYSYEDFVEGLRPETPSMGGTEDGATSSAGFGLKVHPGIFRRIAELAGENRGRSSNAPTMDGSTKVFKMALGRSWSEEGDLYLQDSLDGGFIALGWGGDIDWAGPEYESFEAIKNRWQRDHPEATGKDPNIEQLNALRRLMRDGDLVVISDGAHKFRAIGQVSGRYYFDKDADYHPHRRTVRWLWHGNESQQRDLIYEKMFRRQSLYQLDSEAIRWPALEQLVASSGDNVSGGTPEPYVLVIDEINRANISKVFGELITLIEPDKRVGASNELKVTLPYSGKSFGVPINLHIVGTMNTADRSIALLDTALRRRFQFREMMPEPKLLPTDLDGINVSAVLSNLNERIESLFDREHQIGHAYFMGCRSKADLDDVMRTKVIPLLGEYFYEDWEKIRLVLGENVDDGGFIRRRRIAPISSNNGDFGNDRWRYTLQPAFGLAAYNQLDA</sequence>
<protein>
    <submittedName>
        <fullName evidence="2">AAA_5 ATPase</fullName>
    </submittedName>
</protein>
<dbReference type="EMBL" id="CCNE01000023">
    <property type="protein sequence ID" value="CDX58754.1"/>
    <property type="molecule type" value="Genomic_DNA"/>
</dbReference>
<organism evidence="2 3">
    <name type="scientific">Mesorhizobium plurifarium</name>
    <dbReference type="NCBI Taxonomy" id="69974"/>
    <lineage>
        <taxon>Bacteria</taxon>
        <taxon>Pseudomonadati</taxon>
        <taxon>Pseudomonadota</taxon>
        <taxon>Alphaproteobacteria</taxon>
        <taxon>Hyphomicrobiales</taxon>
        <taxon>Phyllobacteriaceae</taxon>
        <taxon>Mesorhizobium</taxon>
    </lineage>
</organism>
<dbReference type="SUPFAM" id="SSF52540">
    <property type="entry name" value="P-loop containing nucleoside triphosphate hydrolases"/>
    <property type="match status" value="1"/>
</dbReference>
<evidence type="ECO:0000313" key="3">
    <source>
        <dbReference type="Proteomes" id="UP000046122"/>
    </source>
</evidence>
<dbReference type="Proteomes" id="UP000046122">
    <property type="component" value="Unassembled WGS sequence"/>
</dbReference>
<dbReference type="InterPro" id="IPR027417">
    <property type="entry name" value="P-loop_NTPase"/>
</dbReference>
<dbReference type="PANTHER" id="PTHR37291:SF1">
    <property type="entry name" value="TYPE IV METHYL-DIRECTED RESTRICTION ENZYME ECOKMCRB SUBUNIT"/>
    <property type="match status" value="1"/>
</dbReference>
<feature type="domain" description="ATPase dynein-related AAA" evidence="1">
    <location>
        <begin position="251"/>
        <end position="334"/>
    </location>
</feature>
<name>A0A090G7U3_MESPL</name>
<evidence type="ECO:0000313" key="2">
    <source>
        <dbReference type="EMBL" id="CDX58754.1"/>
    </source>
</evidence>
<gene>
    <name evidence="2" type="ORF">MPL3365_30290</name>
</gene>
<reference evidence="2 3" key="1">
    <citation type="submission" date="2014-08" db="EMBL/GenBank/DDBJ databases">
        <authorList>
            <person name="Moulin Lionel"/>
        </authorList>
    </citation>
    <scope>NUCLEOTIDE SEQUENCE [LARGE SCALE GENOMIC DNA]</scope>
</reference>
<dbReference type="PANTHER" id="PTHR37291">
    <property type="entry name" value="5-METHYLCYTOSINE-SPECIFIC RESTRICTION ENZYME B"/>
    <property type="match status" value="1"/>
</dbReference>
<dbReference type="InterPro" id="IPR011704">
    <property type="entry name" value="ATPase_dyneun-rel_AAA"/>
</dbReference>
<dbReference type="GO" id="GO:0016887">
    <property type="term" value="F:ATP hydrolysis activity"/>
    <property type="evidence" value="ECO:0007669"/>
    <property type="project" value="InterPro"/>
</dbReference>
<dbReference type="InterPro" id="IPR052934">
    <property type="entry name" value="Methyl-DNA_Rec/Restrict_Enz"/>
</dbReference>
<accession>A0A090G7U3</accession>
<dbReference type="AlphaFoldDB" id="A0A090G7U3"/>
<evidence type="ECO:0000259" key="1">
    <source>
        <dbReference type="Pfam" id="PF07728"/>
    </source>
</evidence>
<dbReference type="GO" id="GO:0005524">
    <property type="term" value="F:ATP binding"/>
    <property type="evidence" value="ECO:0007669"/>
    <property type="project" value="InterPro"/>
</dbReference>
<proteinExistence type="predicted"/>
<dbReference type="Gene3D" id="3.40.50.300">
    <property type="entry name" value="P-loop containing nucleotide triphosphate hydrolases"/>
    <property type="match status" value="1"/>
</dbReference>
<dbReference type="Pfam" id="PF07728">
    <property type="entry name" value="AAA_5"/>
    <property type="match status" value="1"/>
</dbReference>